<evidence type="ECO:0000256" key="1">
    <source>
        <dbReference type="SAM" id="Phobius"/>
    </source>
</evidence>
<feature type="transmembrane region" description="Helical" evidence="1">
    <location>
        <begin position="365"/>
        <end position="386"/>
    </location>
</feature>
<dbReference type="Pfam" id="PF06123">
    <property type="entry name" value="CreD"/>
    <property type="match status" value="1"/>
</dbReference>
<organism evidence="2">
    <name type="scientific">uncultured Thiotrichaceae bacterium</name>
    <dbReference type="NCBI Taxonomy" id="298394"/>
    <lineage>
        <taxon>Bacteria</taxon>
        <taxon>Pseudomonadati</taxon>
        <taxon>Pseudomonadota</taxon>
        <taxon>Gammaproteobacteria</taxon>
        <taxon>Thiotrichales</taxon>
        <taxon>Thiotrichaceae</taxon>
        <taxon>environmental samples</taxon>
    </lineage>
</organism>
<feature type="transmembrane region" description="Helical" evidence="1">
    <location>
        <begin position="314"/>
        <end position="332"/>
    </location>
</feature>
<feature type="transmembrane region" description="Helical" evidence="1">
    <location>
        <begin position="339"/>
        <end position="359"/>
    </location>
</feature>
<reference evidence="2" key="1">
    <citation type="submission" date="2020-01" db="EMBL/GenBank/DDBJ databases">
        <authorList>
            <person name="Meier V. D."/>
            <person name="Meier V D."/>
        </authorList>
    </citation>
    <scope>NUCLEOTIDE SEQUENCE</scope>
    <source>
        <strain evidence="2">HLG_WM_MAG_09</strain>
    </source>
</reference>
<keyword evidence="1" id="KW-0812">Transmembrane</keyword>
<dbReference type="AlphaFoldDB" id="A0A6S6SMF2"/>
<dbReference type="PANTHER" id="PTHR30092:SF0">
    <property type="entry name" value="INNER MEMBRANE PROTEIN CRED"/>
    <property type="match status" value="1"/>
</dbReference>
<gene>
    <name evidence="2" type="ORF">HELGO_WM10870</name>
</gene>
<proteinExistence type="predicted"/>
<name>A0A6S6SMF2_9GAMM</name>
<dbReference type="EMBL" id="CACVAT010000062">
    <property type="protein sequence ID" value="CAA6804125.1"/>
    <property type="molecule type" value="Genomic_DNA"/>
</dbReference>
<dbReference type="PIRSF" id="PIRSF004548">
    <property type="entry name" value="CreD"/>
    <property type="match status" value="1"/>
</dbReference>
<protein>
    <submittedName>
        <fullName evidence="2">Inner membrane CreD family protein</fullName>
    </submittedName>
</protein>
<keyword evidence="1" id="KW-1133">Transmembrane helix</keyword>
<evidence type="ECO:0000313" key="2">
    <source>
        <dbReference type="EMBL" id="CAA6804125.1"/>
    </source>
</evidence>
<accession>A0A6S6SMF2</accession>
<dbReference type="GO" id="GO:0005886">
    <property type="term" value="C:plasma membrane"/>
    <property type="evidence" value="ECO:0007669"/>
    <property type="project" value="TreeGrafter"/>
</dbReference>
<dbReference type="InterPro" id="IPR010364">
    <property type="entry name" value="Uncharacterised_IM_CreD"/>
</dbReference>
<dbReference type="NCBIfam" id="NF008712">
    <property type="entry name" value="PRK11715.1-1"/>
    <property type="match status" value="1"/>
</dbReference>
<sequence>MQTQRYSLKFVVIFFLILFLLIPQGFLMGLIGERVGWRSEAYQSIQQSWPGAQTLAGPLLSVPYRVTYDVKEKVKDKDGTEREVIKTAQVKDTLYVIPRNLDIQSKLGSNMRYRGIYEVPVYSNNLQIIGAFNTQPLLDLVKEHSNKKVTFDAPQLSVLVRDQRGIAEPPVLKWENRKLAFKPGSNLPNAASGMHVKLPSLGKDRAVEVPFAFDLELRGMSRMDYALLSENTDVKLVSDWPHPKFTGELLPEQRDVNDQGFTAQWRASSFSYNVSGALEECRNGQCANLLRRSVGFELLQPVDVYQQSERSIKYGALFVILTFVVLIMFELLKSLRVHPVQYTFVGLALTVFYLLLISLSEHISFLKAYMVAALASTGLLTFYFGAILHSRKLGMLLGSGLVCLYFILYIILQAEDQALLMGSVLIFVILAVLMLATRNLDWYALMHIEKPARKKQDASALTAGAKEEPV</sequence>
<keyword evidence="1" id="KW-0472">Membrane</keyword>
<dbReference type="PANTHER" id="PTHR30092">
    <property type="entry name" value="INNER MEMBRANE PROTEIN CRED"/>
    <property type="match status" value="1"/>
</dbReference>
<feature type="transmembrane region" description="Helical" evidence="1">
    <location>
        <begin position="393"/>
        <end position="412"/>
    </location>
</feature>
<feature type="transmembrane region" description="Helical" evidence="1">
    <location>
        <begin position="418"/>
        <end position="436"/>
    </location>
</feature>